<dbReference type="CDD" id="cd05233">
    <property type="entry name" value="SDR_c"/>
    <property type="match status" value="1"/>
</dbReference>
<evidence type="ECO:0000313" key="4">
    <source>
        <dbReference type="Proteomes" id="UP000289184"/>
    </source>
</evidence>
<dbReference type="OrthoDB" id="9803333at2"/>
<dbReference type="EMBL" id="UFQB01000020">
    <property type="protein sequence ID" value="SSW69522.1"/>
    <property type="molecule type" value="Genomic_DNA"/>
</dbReference>
<gene>
    <name evidence="3" type="ORF">AGI3411_04212</name>
</gene>
<reference evidence="3 4" key="1">
    <citation type="submission" date="2018-07" db="EMBL/GenBank/DDBJ databases">
        <authorList>
            <person name="Peeters C."/>
        </authorList>
    </citation>
    <scope>NUCLEOTIDE SEQUENCE [LARGE SCALE GENOMIC DNA]</scope>
    <source>
        <strain evidence="3 4">LMG 3411</strain>
    </source>
</reference>
<dbReference type="PRINTS" id="PR00081">
    <property type="entry name" value="GDHRDH"/>
</dbReference>
<dbReference type="AlphaFoldDB" id="A0A446CNP3"/>
<dbReference type="Pfam" id="PF13561">
    <property type="entry name" value="adh_short_C2"/>
    <property type="match status" value="1"/>
</dbReference>
<dbReference type="InterPro" id="IPR002347">
    <property type="entry name" value="SDR_fam"/>
</dbReference>
<name>A0A446CNP3_9BURK</name>
<comment type="similarity">
    <text evidence="1">Belongs to the short-chain dehydrogenases/reductases (SDR) family.</text>
</comment>
<organism evidence="3 4">
    <name type="scientific">Achromobacter agilis</name>
    <dbReference type="NCBI Taxonomy" id="1353888"/>
    <lineage>
        <taxon>Bacteria</taxon>
        <taxon>Pseudomonadati</taxon>
        <taxon>Pseudomonadota</taxon>
        <taxon>Betaproteobacteria</taxon>
        <taxon>Burkholderiales</taxon>
        <taxon>Alcaligenaceae</taxon>
        <taxon>Achromobacter</taxon>
    </lineage>
</organism>
<evidence type="ECO:0000256" key="1">
    <source>
        <dbReference type="ARBA" id="ARBA00006484"/>
    </source>
</evidence>
<protein>
    <submittedName>
        <fullName evidence="3">Glucose 1-dehydrogenase</fullName>
        <ecNumber evidence="3">1.1.1.119</ecNumber>
    </submittedName>
</protein>
<dbReference type="InterPro" id="IPR020904">
    <property type="entry name" value="Sc_DH/Rdtase_CS"/>
</dbReference>
<dbReference type="PROSITE" id="PS00061">
    <property type="entry name" value="ADH_SHORT"/>
    <property type="match status" value="1"/>
</dbReference>
<evidence type="ECO:0000313" key="3">
    <source>
        <dbReference type="EMBL" id="SSW69522.1"/>
    </source>
</evidence>
<dbReference type="RefSeq" id="WP_129529304.1">
    <property type="nucleotide sequence ID" value="NZ_UFQB01000020.1"/>
</dbReference>
<dbReference type="PRINTS" id="PR00080">
    <property type="entry name" value="SDRFAMILY"/>
</dbReference>
<dbReference type="FunFam" id="3.40.50.720:FF:000084">
    <property type="entry name" value="Short-chain dehydrogenase reductase"/>
    <property type="match status" value="1"/>
</dbReference>
<dbReference type="Gene3D" id="3.40.50.720">
    <property type="entry name" value="NAD(P)-binding Rossmann-like Domain"/>
    <property type="match status" value="1"/>
</dbReference>
<dbReference type="PANTHER" id="PTHR42760">
    <property type="entry name" value="SHORT-CHAIN DEHYDROGENASES/REDUCTASES FAMILY MEMBER"/>
    <property type="match status" value="1"/>
</dbReference>
<keyword evidence="4" id="KW-1185">Reference proteome</keyword>
<proteinExistence type="inferred from homology"/>
<dbReference type="EC" id="1.1.1.119" evidence="3"/>
<sequence length="249" mass="25665">MNRLMDKVAVITGGNSGIGFATAKLFVEEGARVAIVGRRREAVDAAVAELGPRALGITGDLADLATHDRVASLVAERFGGADIYAANAGVNTITPSSAVGVEEYDAQFDTNTRAVFFGVQKMAPLLRNGGAILLTSSIASGKVLEGHAVYAGTKAAIEAFARSWALEFKDRGIRVNVISPGPVDTPILSKLGITAVDRPAFETGMAGAIPLGRLGRPEELARAALFLASDEGSFITGVALNVDGGISLA</sequence>
<dbReference type="InterPro" id="IPR036291">
    <property type="entry name" value="NAD(P)-bd_dom_sf"/>
</dbReference>
<evidence type="ECO:0000256" key="2">
    <source>
        <dbReference type="ARBA" id="ARBA00023002"/>
    </source>
</evidence>
<accession>A0A446CNP3</accession>
<keyword evidence="2 3" id="KW-0560">Oxidoreductase</keyword>
<dbReference type="Proteomes" id="UP000289184">
    <property type="component" value="Unassembled WGS sequence"/>
</dbReference>
<dbReference type="GO" id="GO:0047935">
    <property type="term" value="F:glucose 1-dehydrogenase (NADP+) activity"/>
    <property type="evidence" value="ECO:0007669"/>
    <property type="project" value="UniProtKB-EC"/>
</dbReference>
<dbReference type="SUPFAM" id="SSF51735">
    <property type="entry name" value="NAD(P)-binding Rossmann-fold domains"/>
    <property type="match status" value="1"/>
</dbReference>
<dbReference type="PANTHER" id="PTHR42760:SF115">
    <property type="entry name" value="3-OXOACYL-[ACYL-CARRIER-PROTEIN] REDUCTASE FABG"/>
    <property type="match status" value="1"/>
</dbReference>